<dbReference type="Gene3D" id="1.10.3720.10">
    <property type="entry name" value="MetI-like"/>
    <property type="match status" value="1"/>
</dbReference>
<dbReference type="PANTHER" id="PTHR30614:SF20">
    <property type="entry name" value="GLUTAMINE TRANSPORT SYSTEM PERMEASE PROTEIN GLNP"/>
    <property type="match status" value="1"/>
</dbReference>
<keyword evidence="6" id="KW-0029">Amino-acid transport</keyword>
<evidence type="ECO:0000256" key="6">
    <source>
        <dbReference type="ARBA" id="ARBA00022970"/>
    </source>
</evidence>
<keyword evidence="5 9" id="KW-0812">Transmembrane</keyword>
<dbReference type="PANTHER" id="PTHR30614">
    <property type="entry name" value="MEMBRANE COMPONENT OF AMINO ACID ABC TRANSPORTER"/>
    <property type="match status" value="1"/>
</dbReference>
<comment type="subcellular location">
    <subcellularLocation>
        <location evidence="1 9">Cell membrane</location>
        <topology evidence="1 9">Multi-pass membrane protein</topology>
    </subcellularLocation>
</comment>
<dbReference type="GO" id="GO:0022857">
    <property type="term" value="F:transmembrane transporter activity"/>
    <property type="evidence" value="ECO:0007669"/>
    <property type="project" value="InterPro"/>
</dbReference>
<feature type="transmembrane region" description="Helical" evidence="9">
    <location>
        <begin position="20"/>
        <end position="41"/>
    </location>
</feature>
<feature type="transmembrane region" description="Helical" evidence="9">
    <location>
        <begin position="48"/>
        <end position="73"/>
    </location>
</feature>
<dbReference type="InterPro" id="IPR010065">
    <property type="entry name" value="AA_ABC_transptr_permease_3TM"/>
</dbReference>
<evidence type="ECO:0000256" key="5">
    <source>
        <dbReference type="ARBA" id="ARBA00022692"/>
    </source>
</evidence>
<dbReference type="FunFam" id="1.10.3720.10:FF:000033">
    <property type="entry name" value="Polar amino acid ABC transporter permease"/>
    <property type="match status" value="1"/>
</dbReference>
<dbReference type="Pfam" id="PF00528">
    <property type="entry name" value="BPD_transp_1"/>
    <property type="match status" value="1"/>
</dbReference>
<dbReference type="GO" id="GO:0043190">
    <property type="term" value="C:ATP-binding cassette (ABC) transporter complex"/>
    <property type="evidence" value="ECO:0007669"/>
    <property type="project" value="InterPro"/>
</dbReference>
<dbReference type="GO" id="GO:0006865">
    <property type="term" value="P:amino acid transport"/>
    <property type="evidence" value="ECO:0007669"/>
    <property type="project" value="UniProtKB-KW"/>
</dbReference>
<dbReference type="PROSITE" id="PS50928">
    <property type="entry name" value="ABC_TM1"/>
    <property type="match status" value="1"/>
</dbReference>
<evidence type="ECO:0000256" key="7">
    <source>
        <dbReference type="ARBA" id="ARBA00022989"/>
    </source>
</evidence>
<reference evidence="11 12" key="1">
    <citation type="submission" date="2016-11" db="EMBL/GenBank/DDBJ databases">
        <authorList>
            <person name="Jaros S."/>
            <person name="Januszkiewicz K."/>
            <person name="Wedrychowicz H."/>
        </authorList>
    </citation>
    <scope>NUCLEOTIDE SEQUENCE [LARGE SCALE GENOMIC DNA]</scope>
    <source>
        <strain evidence="11 12">DSM 14501</strain>
    </source>
</reference>
<protein>
    <submittedName>
        <fullName evidence="11">Amino acid ABC transporter membrane protein, PAAT family</fullName>
    </submittedName>
</protein>
<sequence>MKLSILMKYHMFYLIGVKNTILLAVFSVTFGLIIGIILSLMKISNNKFLNAISTAYIEFFRGTPLLVQVYIIFYGLPIDLPKFTAGILALSLNSGAYVSEIFRSGIQAIDKGQMEAARSLGMSYKMAMRYIIIPQAIKNVLPALGNEFIVVIKESAIVSVIGIHELMYNAQTVRGNTYSPFLPLFFAALIYLFMTSILSKLMSRLERRLRAGDKGI</sequence>
<evidence type="ECO:0000256" key="1">
    <source>
        <dbReference type="ARBA" id="ARBA00004651"/>
    </source>
</evidence>
<evidence type="ECO:0000313" key="11">
    <source>
        <dbReference type="EMBL" id="SHK05128.1"/>
    </source>
</evidence>
<evidence type="ECO:0000256" key="3">
    <source>
        <dbReference type="ARBA" id="ARBA00022448"/>
    </source>
</evidence>
<dbReference type="NCBIfam" id="TIGR01726">
    <property type="entry name" value="HEQRo_perm_3TM"/>
    <property type="match status" value="1"/>
</dbReference>
<organism evidence="11 12">
    <name type="scientific">Caminicella sporogenes DSM 14501</name>
    <dbReference type="NCBI Taxonomy" id="1121266"/>
    <lineage>
        <taxon>Bacteria</taxon>
        <taxon>Bacillati</taxon>
        <taxon>Bacillota</taxon>
        <taxon>Clostridia</taxon>
        <taxon>Peptostreptococcales</taxon>
        <taxon>Caminicellaceae</taxon>
        <taxon>Caminicella</taxon>
    </lineage>
</organism>
<comment type="similarity">
    <text evidence="2">Belongs to the binding-protein-dependent transport system permease family. HisMQ subfamily.</text>
</comment>
<dbReference type="InterPro" id="IPR043429">
    <property type="entry name" value="ArtM/GltK/GlnP/TcyL/YhdX-like"/>
</dbReference>
<evidence type="ECO:0000256" key="8">
    <source>
        <dbReference type="ARBA" id="ARBA00023136"/>
    </source>
</evidence>
<evidence type="ECO:0000313" key="12">
    <source>
        <dbReference type="Proteomes" id="UP000184082"/>
    </source>
</evidence>
<evidence type="ECO:0000259" key="10">
    <source>
        <dbReference type="PROSITE" id="PS50928"/>
    </source>
</evidence>
<keyword evidence="8 9" id="KW-0472">Membrane</keyword>
<evidence type="ECO:0000256" key="2">
    <source>
        <dbReference type="ARBA" id="ARBA00010072"/>
    </source>
</evidence>
<dbReference type="RefSeq" id="WP_072966473.1">
    <property type="nucleotide sequence ID" value="NZ_FRAJ01000008.1"/>
</dbReference>
<accession>A0A1M6PB19</accession>
<dbReference type="AlphaFoldDB" id="A0A1M6PB19"/>
<keyword evidence="4" id="KW-1003">Cell membrane</keyword>
<keyword evidence="7 9" id="KW-1133">Transmembrane helix</keyword>
<dbReference type="EMBL" id="FRAJ01000008">
    <property type="protein sequence ID" value="SHK05128.1"/>
    <property type="molecule type" value="Genomic_DNA"/>
</dbReference>
<gene>
    <name evidence="11" type="ORF">SAMN02745883_01124</name>
</gene>
<name>A0A1M6PB19_9FIRM</name>
<keyword evidence="12" id="KW-1185">Reference proteome</keyword>
<keyword evidence="3 9" id="KW-0813">Transport</keyword>
<dbReference type="CDD" id="cd06261">
    <property type="entry name" value="TM_PBP2"/>
    <property type="match status" value="1"/>
</dbReference>
<dbReference type="STRING" id="1121266.SAMN02745883_01124"/>
<feature type="domain" description="ABC transmembrane type-1" evidence="10">
    <location>
        <begin position="17"/>
        <end position="202"/>
    </location>
</feature>
<dbReference type="InterPro" id="IPR035906">
    <property type="entry name" value="MetI-like_sf"/>
</dbReference>
<evidence type="ECO:0000256" key="4">
    <source>
        <dbReference type="ARBA" id="ARBA00022475"/>
    </source>
</evidence>
<dbReference type="Proteomes" id="UP000184082">
    <property type="component" value="Unassembled WGS sequence"/>
</dbReference>
<proteinExistence type="inferred from homology"/>
<feature type="transmembrane region" description="Helical" evidence="9">
    <location>
        <begin position="181"/>
        <end position="201"/>
    </location>
</feature>
<dbReference type="InterPro" id="IPR000515">
    <property type="entry name" value="MetI-like"/>
</dbReference>
<dbReference type="SUPFAM" id="SSF161098">
    <property type="entry name" value="MetI-like"/>
    <property type="match status" value="1"/>
</dbReference>
<evidence type="ECO:0000256" key="9">
    <source>
        <dbReference type="RuleBase" id="RU363032"/>
    </source>
</evidence>